<dbReference type="Gene3D" id="3.90.76.10">
    <property type="entry name" value="Dipeptide-binding Protein, Domain 1"/>
    <property type="match status" value="1"/>
</dbReference>
<evidence type="ECO:0000313" key="5">
    <source>
        <dbReference type="EMBL" id="PMP81950.1"/>
    </source>
</evidence>
<evidence type="ECO:0000256" key="1">
    <source>
        <dbReference type="ARBA" id="ARBA00005695"/>
    </source>
</evidence>
<evidence type="ECO:0000313" key="6">
    <source>
        <dbReference type="Proteomes" id="UP000236910"/>
    </source>
</evidence>
<name>A0A2J6X5Q6_9BACT</name>
<feature type="non-terminal residue" evidence="5">
    <location>
        <position position="462"/>
    </location>
</feature>
<comment type="similarity">
    <text evidence="1">Belongs to the bacterial solute-binding protein 5 family.</text>
</comment>
<dbReference type="AlphaFoldDB" id="A0A2J6X5Q6"/>
<dbReference type="Proteomes" id="UP000236910">
    <property type="component" value="Unassembled WGS sequence"/>
</dbReference>
<dbReference type="Gene3D" id="3.10.105.10">
    <property type="entry name" value="Dipeptide-binding Protein, Domain 3"/>
    <property type="match status" value="1"/>
</dbReference>
<sequence>MLFIIIASMLSLSIFAARYSYLQEYGPAIVNWGPNVKSGGTLVLAEGQGTEMPYNLNPLSPFPLQITPLIYEPLFYVNTANGDVTRLLGTKYEWTDNNLELVVTTRSGVKWSDGKPFSAQDVAFTFNLLKKYPSLDSSGIWSKVSGLQSVEASGTNKVIFKFSKPNVPQFFYIAMQPIVPEHIWANIKDPTTYTNPNPVGTGAFLFKSYNPSNGDEVVVKNPDYWMKGRPYINELVIKSMLTNQSAFLELLKGNAQWGEFYAPDPQQTWVAKDPEYNKIWWPAEGANALFFNTQVYPFNNATFRKAISIAINKRDLEEKAYFGAGGYNVNPTGIIPSQQKEWLDPTLTALASSLNTYNPQEAQKMLESIGFVKNSAGQLVGPDGKVLPSLKLSVVSGWTDFITMANVISLELQKIGLNVVVDQETYNSFISSLMSGTYQMAMWGLNGPGPYYIYYDEFNPTL</sequence>
<dbReference type="SUPFAM" id="SSF53850">
    <property type="entry name" value="Periplasmic binding protein-like II"/>
    <property type="match status" value="1"/>
</dbReference>
<feature type="domain" description="Solute-binding protein family 5" evidence="4">
    <location>
        <begin position="87"/>
        <end position="448"/>
    </location>
</feature>
<proteinExistence type="inferred from homology"/>
<dbReference type="CDD" id="cd08509">
    <property type="entry name" value="PBP2_TmCBP_oligosaccharides_like"/>
    <property type="match status" value="1"/>
</dbReference>
<dbReference type="GO" id="GO:0043190">
    <property type="term" value="C:ATP-binding cassette (ABC) transporter complex"/>
    <property type="evidence" value="ECO:0007669"/>
    <property type="project" value="InterPro"/>
</dbReference>
<dbReference type="Pfam" id="PF00496">
    <property type="entry name" value="SBP_bac_5"/>
    <property type="match status" value="1"/>
</dbReference>
<dbReference type="EMBL" id="PNIX01000268">
    <property type="protein sequence ID" value="PMP81950.1"/>
    <property type="molecule type" value="Genomic_DNA"/>
</dbReference>
<evidence type="ECO:0000259" key="4">
    <source>
        <dbReference type="Pfam" id="PF00496"/>
    </source>
</evidence>
<comment type="caution">
    <text evidence="5">The sequence shown here is derived from an EMBL/GenBank/DDBJ whole genome shotgun (WGS) entry which is preliminary data.</text>
</comment>
<dbReference type="InterPro" id="IPR000914">
    <property type="entry name" value="SBP_5_dom"/>
</dbReference>
<dbReference type="InterPro" id="IPR030678">
    <property type="entry name" value="Peptide/Ni-bd"/>
</dbReference>
<dbReference type="PIRSF" id="PIRSF002741">
    <property type="entry name" value="MppA"/>
    <property type="match status" value="1"/>
</dbReference>
<reference evidence="5 6" key="1">
    <citation type="submission" date="2018-01" db="EMBL/GenBank/DDBJ databases">
        <title>Metagenomic assembled genomes from two thermal pools in the Uzon Caldera, Kamchatka, Russia.</title>
        <authorList>
            <person name="Wilkins L."/>
            <person name="Ettinger C."/>
        </authorList>
    </citation>
    <scope>NUCLEOTIDE SEQUENCE [LARGE SCALE GENOMIC DNA]</scope>
    <source>
        <strain evidence="5">ARK-10</strain>
    </source>
</reference>
<dbReference type="PANTHER" id="PTHR30290:SF9">
    <property type="entry name" value="OLIGOPEPTIDE-BINDING PROTEIN APPA"/>
    <property type="match status" value="1"/>
</dbReference>
<dbReference type="GO" id="GO:1904680">
    <property type="term" value="F:peptide transmembrane transporter activity"/>
    <property type="evidence" value="ECO:0007669"/>
    <property type="project" value="TreeGrafter"/>
</dbReference>
<evidence type="ECO:0000256" key="2">
    <source>
        <dbReference type="ARBA" id="ARBA00022448"/>
    </source>
</evidence>
<accession>A0A2J6X5Q6</accession>
<organism evidence="5 6">
    <name type="scientific">Caldisericum exile</name>
    <dbReference type="NCBI Taxonomy" id="693075"/>
    <lineage>
        <taxon>Bacteria</taxon>
        <taxon>Pseudomonadati</taxon>
        <taxon>Caldisericota/Cryosericota group</taxon>
        <taxon>Caldisericota</taxon>
        <taxon>Caldisericia</taxon>
        <taxon>Caldisericales</taxon>
        <taxon>Caldisericaceae</taxon>
        <taxon>Caldisericum</taxon>
    </lineage>
</organism>
<keyword evidence="2" id="KW-0813">Transport</keyword>
<dbReference type="PANTHER" id="PTHR30290">
    <property type="entry name" value="PERIPLASMIC BINDING COMPONENT OF ABC TRANSPORTER"/>
    <property type="match status" value="1"/>
</dbReference>
<dbReference type="Gene3D" id="3.40.190.10">
    <property type="entry name" value="Periplasmic binding protein-like II"/>
    <property type="match status" value="1"/>
</dbReference>
<protein>
    <recommendedName>
        <fullName evidence="4">Solute-binding protein family 5 domain-containing protein</fullName>
    </recommendedName>
</protein>
<dbReference type="GO" id="GO:0030288">
    <property type="term" value="C:outer membrane-bounded periplasmic space"/>
    <property type="evidence" value="ECO:0007669"/>
    <property type="project" value="UniProtKB-ARBA"/>
</dbReference>
<dbReference type="GO" id="GO:0015833">
    <property type="term" value="P:peptide transport"/>
    <property type="evidence" value="ECO:0007669"/>
    <property type="project" value="TreeGrafter"/>
</dbReference>
<keyword evidence="3" id="KW-0732">Signal</keyword>
<dbReference type="InterPro" id="IPR039424">
    <property type="entry name" value="SBP_5"/>
</dbReference>
<gene>
    <name evidence="5" type="ORF">C0175_04520</name>
</gene>
<evidence type="ECO:0000256" key="3">
    <source>
        <dbReference type="ARBA" id="ARBA00022729"/>
    </source>
</evidence>